<dbReference type="Pfam" id="PF00535">
    <property type="entry name" value="Glycos_transf_2"/>
    <property type="match status" value="1"/>
</dbReference>
<name>A8F3U0_PSELT</name>
<dbReference type="InterPro" id="IPR029044">
    <property type="entry name" value="Nucleotide-diphossugar_trans"/>
</dbReference>
<dbReference type="RefSeq" id="WP_012002305.1">
    <property type="nucleotide sequence ID" value="NC_009828.1"/>
</dbReference>
<gene>
    <name evidence="4" type="ordered locus">Tlet_0254</name>
</gene>
<dbReference type="PANTHER" id="PTHR43685:SF11">
    <property type="entry name" value="GLYCOSYLTRANSFERASE TAGX-RELATED"/>
    <property type="match status" value="1"/>
</dbReference>
<proteinExistence type="predicted"/>
<reference evidence="4 5" key="1">
    <citation type="submission" date="2007-08" db="EMBL/GenBank/DDBJ databases">
        <title>Complete sequence of Thermotoga lettingae TMO.</title>
        <authorList>
            <consortium name="US DOE Joint Genome Institute"/>
            <person name="Copeland A."/>
            <person name="Lucas S."/>
            <person name="Lapidus A."/>
            <person name="Barry K."/>
            <person name="Glavina del Rio T."/>
            <person name="Dalin E."/>
            <person name="Tice H."/>
            <person name="Pitluck S."/>
            <person name="Foster B."/>
            <person name="Bruce D."/>
            <person name="Schmutz J."/>
            <person name="Larimer F."/>
            <person name="Land M."/>
            <person name="Hauser L."/>
            <person name="Kyrpides N."/>
            <person name="Mikhailova N."/>
            <person name="Nelson K."/>
            <person name="Gogarten J.P."/>
            <person name="Noll K."/>
            <person name="Richardson P."/>
        </authorList>
    </citation>
    <scope>NUCLEOTIDE SEQUENCE [LARGE SCALE GENOMIC DNA]</scope>
    <source>
        <strain evidence="5">ATCC BAA-301 / DSM 14385 / NBRC 107922 / TMO</strain>
    </source>
</reference>
<dbReference type="KEGG" id="tle:Tlet_0254"/>
<evidence type="ECO:0000259" key="3">
    <source>
        <dbReference type="Pfam" id="PF00535"/>
    </source>
</evidence>
<keyword evidence="4" id="KW-0808">Transferase</keyword>
<reference evidence="4 5" key="2">
    <citation type="journal article" date="2009" name="Proc. Natl. Acad. Sci. U.S.A.">
        <title>On the chimeric nature, thermophilic origin, and phylogenetic placement of the Thermotogales.</title>
        <authorList>
            <person name="Zhaxybayeva O."/>
            <person name="Swithers K.S."/>
            <person name="Lapierre P."/>
            <person name="Fournier G.P."/>
            <person name="Bickhart D.M."/>
            <person name="DeBoy R.T."/>
            <person name="Nelson K.E."/>
            <person name="Nesbo C.L."/>
            <person name="Doolittle W.F."/>
            <person name="Gogarten J.P."/>
            <person name="Noll K.M."/>
        </authorList>
    </citation>
    <scope>NUCLEOTIDE SEQUENCE [LARGE SCALE GENOMIC DNA]</scope>
    <source>
        <strain evidence="5">ATCC BAA-301 / DSM 14385 / NBRC 107922 / TMO</strain>
    </source>
</reference>
<dbReference type="InterPro" id="IPR011990">
    <property type="entry name" value="TPR-like_helical_dom_sf"/>
</dbReference>
<dbReference type="Pfam" id="PF13181">
    <property type="entry name" value="TPR_8"/>
    <property type="match status" value="2"/>
</dbReference>
<feature type="domain" description="Glycosyltransferase 2-like" evidence="3">
    <location>
        <begin position="523"/>
        <end position="659"/>
    </location>
</feature>
<dbReference type="CAZy" id="GT2">
    <property type="family name" value="Glycosyltransferase Family 2"/>
</dbReference>
<dbReference type="EMBL" id="CP000812">
    <property type="protein sequence ID" value="ABV32824.1"/>
    <property type="molecule type" value="Genomic_DNA"/>
</dbReference>
<evidence type="ECO:0000256" key="1">
    <source>
        <dbReference type="PROSITE-ProRule" id="PRU00339"/>
    </source>
</evidence>
<dbReference type="InterPro" id="IPR001173">
    <property type="entry name" value="Glyco_trans_2-like"/>
</dbReference>
<dbReference type="eggNOG" id="COG0438">
    <property type="taxonomic scope" value="Bacteria"/>
</dbReference>
<keyword evidence="1" id="KW-0802">TPR repeat</keyword>
<keyword evidence="5" id="KW-1185">Reference proteome</keyword>
<dbReference type="STRING" id="416591.Tlet_0254"/>
<dbReference type="eggNOG" id="COG1215">
    <property type="taxonomic scope" value="Bacteria"/>
</dbReference>
<dbReference type="PANTHER" id="PTHR43685">
    <property type="entry name" value="GLYCOSYLTRANSFERASE"/>
    <property type="match status" value="1"/>
</dbReference>
<dbReference type="InterPro" id="IPR050834">
    <property type="entry name" value="Glycosyltransf_2"/>
</dbReference>
<dbReference type="SUPFAM" id="SSF53756">
    <property type="entry name" value="UDP-Glycosyltransferase/glycogen phosphorylase"/>
    <property type="match status" value="1"/>
</dbReference>
<feature type="domain" description="Glycosyl transferase family 1" evidence="2">
    <location>
        <begin position="281"/>
        <end position="400"/>
    </location>
</feature>
<dbReference type="SUPFAM" id="SSF53448">
    <property type="entry name" value="Nucleotide-diphospho-sugar transferases"/>
    <property type="match status" value="1"/>
</dbReference>
<dbReference type="CAZy" id="GT4">
    <property type="family name" value="Glycosyltransferase Family 4"/>
</dbReference>
<dbReference type="InterPro" id="IPR019734">
    <property type="entry name" value="TPR_rpt"/>
</dbReference>
<dbReference type="PROSITE" id="PS50005">
    <property type="entry name" value="TPR"/>
    <property type="match status" value="1"/>
</dbReference>
<dbReference type="SUPFAM" id="SSF48452">
    <property type="entry name" value="TPR-like"/>
    <property type="match status" value="1"/>
</dbReference>
<dbReference type="SMART" id="SM00028">
    <property type="entry name" value="TPR"/>
    <property type="match status" value="2"/>
</dbReference>
<feature type="repeat" description="TPR" evidence="1">
    <location>
        <begin position="30"/>
        <end position="63"/>
    </location>
</feature>
<dbReference type="Gene3D" id="1.25.40.10">
    <property type="entry name" value="Tetratricopeptide repeat domain"/>
    <property type="match status" value="1"/>
</dbReference>
<accession>A8F3U0</accession>
<evidence type="ECO:0000313" key="5">
    <source>
        <dbReference type="Proteomes" id="UP000002016"/>
    </source>
</evidence>
<evidence type="ECO:0000259" key="2">
    <source>
        <dbReference type="Pfam" id="PF00534"/>
    </source>
</evidence>
<organism evidence="4 5">
    <name type="scientific">Pseudothermotoga lettingae (strain ATCC BAA-301 / DSM 14385 / NBRC 107922 / TMO)</name>
    <name type="common">Thermotoga lettingae</name>
    <dbReference type="NCBI Taxonomy" id="416591"/>
    <lineage>
        <taxon>Bacteria</taxon>
        <taxon>Thermotogati</taxon>
        <taxon>Thermotogota</taxon>
        <taxon>Thermotogae</taxon>
        <taxon>Thermotogales</taxon>
        <taxon>Thermotogaceae</taxon>
        <taxon>Pseudothermotoga</taxon>
    </lineage>
</organism>
<dbReference type="InterPro" id="IPR001296">
    <property type="entry name" value="Glyco_trans_1"/>
</dbReference>
<protein>
    <submittedName>
        <fullName evidence="4">Glycosyl transferase family 2</fullName>
    </submittedName>
</protein>
<dbReference type="CDD" id="cd03801">
    <property type="entry name" value="GT4_PimA-like"/>
    <property type="match status" value="1"/>
</dbReference>
<dbReference type="Gene3D" id="3.90.550.10">
    <property type="entry name" value="Spore Coat Polysaccharide Biosynthesis Protein SpsA, Chain A"/>
    <property type="match status" value="1"/>
</dbReference>
<dbReference type="AlphaFoldDB" id="A8F3U0"/>
<dbReference type="eggNOG" id="COG0457">
    <property type="taxonomic scope" value="Bacteria"/>
</dbReference>
<dbReference type="HOGENOM" id="CLU_401554_0_0_0"/>
<evidence type="ECO:0000313" key="4">
    <source>
        <dbReference type="EMBL" id="ABV32824.1"/>
    </source>
</evidence>
<dbReference type="Gene3D" id="3.40.50.2000">
    <property type="entry name" value="Glycogen Phosphorylase B"/>
    <property type="match status" value="1"/>
</dbReference>
<dbReference type="Pfam" id="PF00534">
    <property type="entry name" value="Glycos_transf_1"/>
    <property type="match status" value="1"/>
</dbReference>
<dbReference type="Proteomes" id="UP000002016">
    <property type="component" value="Chromosome"/>
</dbReference>
<dbReference type="GO" id="GO:0016757">
    <property type="term" value="F:glycosyltransferase activity"/>
    <property type="evidence" value="ECO:0007669"/>
    <property type="project" value="InterPro"/>
</dbReference>
<sequence>MEIFEKISRLIQSKDFSKAKELAQNISDEIDKNNTLGVISFYEEKNDDAINFFEKALRINPAHSDVLFNYSKALFEKQNYFESWRYLTRIPKKTWEIYDMLGDTQLKQDNPAMALHYYKKAYEMSSIKELKEKYDSIKEQHFKNEKLAIFCLPNIDNFIKDIAEILSNIYKVKLVVTTDSKQIVEAYNWADIIWLEWANEMAVQITGRMNKAGKRVICRLHSYEALSTYPEKMNWQNVDILILVAEHMREILEIYHNDTYRKISNMIRIIPNGIDLNKFVFKNRTPGFDIAVVAHISHKKDPAAWLQVAGMLKKIDRRYVLHIAGEFQELRYANYFRHFIEDADLERNIKLYGFVKDINAFLENKNYLLSTSIHESFGYSIAEAMARGIKPIIHNYSGSKKQWPAELVYSFIDEIPAMLENEYSSEKYRSFVENKFSIEKQIKNIVEVLNLLRCTQSKVNNEQMLYGSSKFTANYFNLKGVFSESFVSKCCETIDAYNQKNRDNLDNSTKVVVDTTIRKPLVSVVTPAYNAAEFLEALANSLSKQSIFRDLQWVIVDDDSKDDTQQSIAKLCKQYKNMSIKVLKNEKNAGAAYSLEKGFEHANGEYVAWVSADDYYIDDRKLEKDVNLLENSFDVVFSKYSLFGSSPGNAKRYETILPDNSTELFIRITLSNNLNGSSVVMKKELYDRAGGFDKMLWNVDGDYDLFSKLILCGAKIGLSESTVFNRTHSGQTSSRSILMKVGSSLTRSRFFRIDHLRTLIKDKIFGAGNERIMYSLSIRFPLFFLDLYRESIQIPDFERSSIKNLMEHYNKLVDFLFSSEAFKVFLCNYTMKEEKL</sequence>